<dbReference type="RefSeq" id="WP_160198830.1">
    <property type="nucleotide sequence ID" value="NZ_QXXA01000032.1"/>
</dbReference>
<feature type="non-terminal residue" evidence="1">
    <location>
        <position position="86"/>
    </location>
</feature>
<keyword evidence="2" id="KW-1185">Reference proteome</keyword>
<reference evidence="1 2" key="1">
    <citation type="submission" date="2018-08" db="EMBL/GenBank/DDBJ databases">
        <title>Murine metabolic-syndrome-specific gut microbial biobank.</title>
        <authorList>
            <person name="Liu C."/>
        </authorList>
    </citation>
    <scope>NUCLEOTIDE SEQUENCE [LARGE SCALE GENOMIC DNA]</scope>
    <source>
        <strain evidence="1 2">583</strain>
    </source>
</reference>
<dbReference type="Proteomes" id="UP000467132">
    <property type="component" value="Unassembled WGS sequence"/>
</dbReference>
<evidence type="ECO:0000313" key="2">
    <source>
        <dbReference type="Proteomes" id="UP000467132"/>
    </source>
</evidence>
<gene>
    <name evidence="1" type="ORF">D3Z33_16045</name>
</gene>
<sequence length="86" mass="10242">MNLAYGSYSKKGFRGSGMRLHHSEYFKYIYQGKEYFYKKKFYVSAYDGDIKYEKITDTTFKKAVTRGNITEELIVIEDFEEISFQV</sequence>
<protein>
    <submittedName>
        <fullName evidence="1">Uncharacterized protein</fullName>
    </submittedName>
</protein>
<name>A0A845R0Y4_9CLOT</name>
<dbReference type="AlphaFoldDB" id="A0A845R0Y4"/>
<evidence type="ECO:0000313" key="1">
    <source>
        <dbReference type="EMBL" id="NBI08365.1"/>
    </source>
</evidence>
<dbReference type="EMBL" id="QXXA01000032">
    <property type="protein sequence ID" value="NBI08365.1"/>
    <property type="molecule type" value="Genomic_DNA"/>
</dbReference>
<comment type="caution">
    <text evidence="1">The sequence shown here is derived from an EMBL/GenBank/DDBJ whole genome shotgun (WGS) entry which is preliminary data.</text>
</comment>
<accession>A0A845R0Y4</accession>
<proteinExistence type="predicted"/>
<organism evidence="1 2">
    <name type="scientific">Senegalia massiliensis</name>
    <dbReference type="NCBI Taxonomy" id="1720316"/>
    <lineage>
        <taxon>Bacteria</taxon>
        <taxon>Bacillati</taxon>
        <taxon>Bacillota</taxon>
        <taxon>Clostridia</taxon>
        <taxon>Eubacteriales</taxon>
        <taxon>Clostridiaceae</taxon>
        <taxon>Senegalia</taxon>
    </lineage>
</organism>